<keyword evidence="3" id="KW-0560">Oxidoreductase</keyword>
<protein>
    <submittedName>
        <fullName evidence="4">Uncharacterized protein</fullName>
    </submittedName>
</protein>
<dbReference type="Gene3D" id="3.40.50.720">
    <property type="entry name" value="NAD(P)-binding Rossmann-like Domain"/>
    <property type="match status" value="1"/>
</dbReference>
<evidence type="ECO:0000256" key="2">
    <source>
        <dbReference type="ARBA" id="ARBA00022857"/>
    </source>
</evidence>
<dbReference type="InterPro" id="IPR020904">
    <property type="entry name" value="Sc_DH/Rdtase_CS"/>
</dbReference>
<dbReference type="SUPFAM" id="SSF51735">
    <property type="entry name" value="NAD(P)-binding Rossmann-fold domains"/>
    <property type="match status" value="1"/>
</dbReference>
<dbReference type="eggNOG" id="KOG1201">
    <property type="taxonomic scope" value="Eukaryota"/>
</dbReference>
<proteinExistence type="inferred from homology"/>
<dbReference type="PANTHER" id="PTHR24322:SF736">
    <property type="entry name" value="RETINOL DEHYDROGENASE 10"/>
    <property type="match status" value="1"/>
</dbReference>
<evidence type="ECO:0000313" key="5">
    <source>
        <dbReference type="Proteomes" id="UP000019376"/>
    </source>
</evidence>
<dbReference type="PhylomeDB" id="S8B0G7"/>
<dbReference type="InterPro" id="IPR002347">
    <property type="entry name" value="SDR_fam"/>
</dbReference>
<keyword evidence="5" id="KW-1185">Reference proteome</keyword>
<dbReference type="PRINTS" id="PR00081">
    <property type="entry name" value="GDHRDH"/>
</dbReference>
<dbReference type="PANTHER" id="PTHR24322">
    <property type="entry name" value="PKSB"/>
    <property type="match status" value="1"/>
</dbReference>
<gene>
    <name evidence="4" type="ORF">PDE_07208</name>
</gene>
<dbReference type="Proteomes" id="UP000019376">
    <property type="component" value="Unassembled WGS sequence"/>
</dbReference>
<keyword evidence="2" id="KW-0521">NADP</keyword>
<organism evidence="4 5">
    <name type="scientific">Penicillium oxalicum (strain 114-2 / CGMCC 5302)</name>
    <name type="common">Penicillium decumbens</name>
    <dbReference type="NCBI Taxonomy" id="933388"/>
    <lineage>
        <taxon>Eukaryota</taxon>
        <taxon>Fungi</taxon>
        <taxon>Dikarya</taxon>
        <taxon>Ascomycota</taxon>
        <taxon>Pezizomycotina</taxon>
        <taxon>Eurotiomycetes</taxon>
        <taxon>Eurotiomycetidae</taxon>
        <taxon>Eurotiales</taxon>
        <taxon>Aspergillaceae</taxon>
        <taxon>Penicillium</taxon>
    </lineage>
</organism>
<evidence type="ECO:0000313" key="4">
    <source>
        <dbReference type="EMBL" id="EPS32248.1"/>
    </source>
</evidence>
<dbReference type="HOGENOM" id="CLU_010194_5_2_1"/>
<evidence type="ECO:0000256" key="3">
    <source>
        <dbReference type="ARBA" id="ARBA00023002"/>
    </source>
</evidence>
<accession>S8B0G7</accession>
<dbReference type="CDD" id="cd05339">
    <property type="entry name" value="17beta-HSDXI-like_SDR_c"/>
    <property type="match status" value="1"/>
</dbReference>
<dbReference type="GO" id="GO:0016616">
    <property type="term" value="F:oxidoreductase activity, acting on the CH-OH group of donors, NAD or NADP as acceptor"/>
    <property type="evidence" value="ECO:0007669"/>
    <property type="project" value="TreeGrafter"/>
</dbReference>
<dbReference type="PROSITE" id="PS00061">
    <property type="entry name" value="ADH_SHORT"/>
    <property type="match status" value="1"/>
</dbReference>
<name>S8B0G7_PENO1</name>
<dbReference type="AlphaFoldDB" id="S8B0G7"/>
<dbReference type="OrthoDB" id="10253736at2759"/>
<dbReference type="EMBL" id="KB644414">
    <property type="protein sequence ID" value="EPS32248.1"/>
    <property type="molecule type" value="Genomic_DNA"/>
</dbReference>
<reference evidence="4 5" key="1">
    <citation type="journal article" date="2013" name="PLoS ONE">
        <title>Genomic and secretomic analyses reveal unique features of the lignocellulolytic enzyme system of Penicillium decumbens.</title>
        <authorList>
            <person name="Liu G."/>
            <person name="Zhang L."/>
            <person name="Wei X."/>
            <person name="Zou G."/>
            <person name="Qin Y."/>
            <person name="Ma L."/>
            <person name="Li J."/>
            <person name="Zheng H."/>
            <person name="Wang S."/>
            <person name="Wang C."/>
            <person name="Xun L."/>
            <person name="Zhao G.-P."/>
            <person name="Zhou Z."/>
            <person name="Qu Y."/>
        </authorList>
    </citation>
    <scope>NUCLEOTIDE SEQUENCE [LARGE SCALE GENOMIC DNA]</scope>
    <source>
        <strain evidence="5">114-2 / CGMCC 5302</strain>
    </source>
</reference>
<comment type="similarity">
    <text evidence="1">Belongs to the short-chain dehydrogenases/reductases (SDR) family.</text>
</comment>
<dbReference type="STRING" id="933388.S8B0G7"/>
<dbReference type="Pfam" id="PF00106">
    <property type="entry name" value="adh_short"/>
    <property type="match status" value="1"/>
</dbReference>
<evidence type="ECO:0000256" key="1">
    <source>
        <dbReference type="ARBA" id="ARBA00006484"/>
    </source>
</evidence>
<sequence>MSSSYGRDFFNVVLYAAYHINRYLSSRALNNGVQATFDWSKEIVLVTGGSDGIGAATVEELAGRGTTVVVLDIRPLQYDAPPNVHYYQCDLTKRSELQAVAERLRREIGDPTCVVANAGLCRGKPLLHATSRDVELTFAVNNLALIWTAQTFLPSMIKRNHGHFLIMASQTAHLATAGIVDYAATKSAALAIYEGLQTELRHVYKAPAVRMSCVSPSAVKTKMFQGIQMPASVSILKPSDIGKVVAEILWSGKAQNKMTPSMAYISPPTRALPDWMRIGLQDLGKDAMSALSPHHPMDEA</sequence>
<dbReference type="InterPro" id="IPR036291">
    <property type="entry name" value="NAD(P)-bd_dom_sf"/>
</dbReference>